<dbReference type="PROSITE" id="PS00086">
    <property type="entry name" value="CYTOCHROME_P450"/>
    <property type="match status" value="1"/>
</dbReference>
<comment type="similarity">
    <text evidence="4">Belongs to the cytochrome P450 family.</text>
</comment>
<dbReference type="CDD" id="cd11070">
    <property type="entry name" value="CYP56-like"/>
    <property type="match status" value="1"/>
</dbReference>
<dbReference type="FunFam" id="1.10.630.10:FF:000106">
    <property type="entry name" value="Cytochrome P450-DIT2"/>
    <property type="match status" value="1"/>
</dbReference>
<dbReference type="AlphaFoldDB" id="A0A8H2VDU3"/>
<keyword evidence="7" id="KW-1185">Reference proteome</keyword>
<dbReference type="GO" id="GO:0016705">
    <property type="term" value="F:oxidoreductase activity, acting on paired donors, with incorporation or reduction of molecular oxygen"/>
    <property type="evidence" value="ECO:0007669"/>
    <property type="project" value="InterPro"/>
</dbReference>
<gene>
    <name evidence="6" type="ORF">KABA2_03S03850</name>
</gene>
<dbReference type="OrthoDB" id="1470350at2759"/>
<dbReference type="PRINTS" id="PR00385">
    <property type="entry name" value="P450"/>
</dbReference>
<dbReference type="SUPFAM" id="SSF48264">
    <property type="entry name" value="Cytochrome P450"/>
    <property type="match status" value="1"/>
</dbReference>
<evidence type="ECO:0000256" key="2">
    <source>
        <dbReference type="ARBA" id="ARBA00022723"/>
    </source>
</evidence>
<feature type="transmembrane region" description="Helical" evidence="5">
    <location>
        <begin position="6"/>
        <end position="24"/>
    </location>
</feature>
<keyword evidence="5" id="KW-0472">Membrane</keyword>
<comment type="caution">
    <text evidence="6">The sequence shown here is derived from an EMBL/GenBank/DDBJ whole genome shotgun (WGS) entry which is preliminary data.</text>
</comment>
<dbReference type="InterPro" id="IPR050121">
    <property type="entry name" value="Cytochrome_P450_monoxygenase"/>
</dbReference>
<dbReference type="GeneID" id="64856691"/>
<name>A0A8H2VDU3_9SACH</name>
<dbReference type="Pfam" id="PF00067">
    <property type="entry name" value="p450"/>
    <property type="match status" value="1"/>
</dbReference>
<comment type="cofactor">
    <cofactor evidence="1">
        <name>heme</name>
        <dbReference type="ChEBI" id="CHEBI:30413"/>
    </cofactor>
</comment>
<dbReference type="GO" id="GO:0004497">
    <property type="term" value="F:monooxygenase activity"/>
    <property type="evidence" value="ECO:0007669"/>
    <property type="project" value="UniProtKB-KW"/>
</dbReference>
<evidence type="ECO:0000313" key="6">
    <source>
        <dbReference type="EMBL" id="CAB4253721.1"/>
    </source>
</evidence>
<evidence type="ECO:0000256" key="5">
    <source>
        <dbReference type="SAM" id="Phobius"/>
    </source>
</evidence>
<keyword evidence="4" id="KW-0560">Oxidoreductase</keyword>
<dbReference type="RefSeq" id="XP_041405566.1">
    <property type="nucleotide sequence ID" value="XM_041549632.1"/>
</dbReference>
<evidence type="ECO:0000313" key="7">
    <source>
        <dbReference type="Proteomes" id="UP000644660"/>
    </source>
</evidence>
<dbReference type="InterPro" id="IPR001128">
    <property type="entry name" value="Cyt_P450"/>
</dbReference>
<reference evidence="6 7" key="1">
    <citation type="submission" date="2020-05" db="EMBL/GenBank/DDBJ databases">
        <authorList>
            <person name="Casaregola S."/>
            <person name="Devillers H."/>
            <person name="Grondin C."/>
        </authorList>
    </citation>
    <scope>NUCLEOTIDE SEQUENCE [LARGE SCALE GENOMIC DNA]</scope>
    <source>
        <strain evidence="6 7">CLIB 1767</strain>
    </source>
</reference>
<dbReference type="InterPro" id="IPR036396">
    <property type="entry name" value="Cyt_P450_sf"/>
</dbReference>
<dbReference type="GO" id="GO:0005506">
    <property type="term" value="F:iron ion binding"/>
    <property type="evidence" value="ECO:0007669"/>
    <property type="project" value="InterPro"/>
</dbReference>
<organism evidence="6 7">
    <name type="scientific">Maudiozyma barnettii</name>
    <dbReference type="NCBI Taxonomy" id="61262"/>
    <lineage>
        <taxon>Eukaryota</taxon>
        <taxon>Fungi</taxon>
        <taxon>Dikarya</taxon>
        <taxon>Ascomycota</taxon>
        <taxon>Saccharomycotina</taxon>
        <taxon>Saccharomycetes</taxon>
        <taxon>Saccharomycetales</taxon>
        <taxon>Saccharomycetaceae</taxon>
        <taxon>Maudiozyma</taxon>
    </lineage>
</organism>
<proteinExistence type="inferred from homology"/>
<keyword evidence="5" id="KW-1133">Transmembrane helix</keyword>
<evidence type="ECO:0000256" key="4">
    <source>
        <dbReference type="RuleBase" id="RU000461"/>
    </source>
</evidence>
<dbReference type="Proteomes" id="UP000644660">
    <property type="component" value="Unassembled WGS sequence"/>
</dbReference>
<dbReference type="PANTHER" id="PTHR24305">
    <property type="entry name" value="CYTOCHROME P450"/>
    <property type="match status" value="1"/>
</dbReference>
<protein>
    <submittedName>
        <fullName evidence="6">Similar to Saccharomyces cerevisiae YDR402C DIT2 N-formyltyrosine oxidase</fullName>
    </submittedName>
</protein>
<keyword evidence="4" id="KW-0503">Monooxygenase</keyword>
<dbReference type="GO" id="GO:0020037">
    <property type="term" value="F:heme binding"/>
    <property type="evidence" value="ECO:0007669"/>
    <property type="project" value="InterPro"/>
</dbReference>
<keyword evidence="5" id="KW-0812">Transmembrane</keyword>
<accession>A0A8H2VDU3</accession>
<keyword evidence="2 4" id="KW-0479">Metal-binding</keyword>
<keyword evidence="4" id="KW-0349">Heme</keyword>
<sequence>MSLIKVISSLSLILIGVIIFKIVLPPLNFPRNIPTIPFYVIFLPTLTKMDQIQLYELYLKEPLEKYGAVKVFFGARWNILVGRPEYLSEIFKKEDIFAKSGNQKKIPYSAIAAYTGDNIISAHGDVWKKYRGIMTTGLQQFDDTPFEKNAKLFVKLIRIKMSDIDKTTLTKTGIPMIPLIQRLALDNISQTLLGFNFGTLTNDCVPLHEHLIRIKRQIFQPLFLTFPFLDLLQLPQRKKAFSDIEQFRNILVDKVQTQLIENYEFEQTKYVSSDLIRSYTNNIINHKQLTDNVVIMLVAGHENPQLLLTSLLYFLAKYNNTWQKKIWNEVKDIIDTKDLASLPHLNSFILETTRMYPPLNIIINRCTSRKCRLGNDIVIPKNTYVGYHNYSATHNKNYWGDYADDFEPRRWGDDIESITKSWRHHKNNSSLSSFHGGKRACLGEKLALSEMRVTIWEVLKQFEITLASEWEDRVTPAGPLCPAGLQLNFIERK</sequence>
<dbReference type="EMBL" id="CAEFZW010000003">
    <property type="protein sequence ID" value="CAB4253721.1"/>
    <property type="molecule type" value="Genomic_DNA"/>
</dbReference>
<dbReference type="PANTHER" id="PTHR24305:SF223">
    <property type="entry name" value="CYTOCHROME P450-DIT2"/>
    <property type="match status" value="1"/>
</dbReference>
<dbReference type="InterPro" id="IPR017972">
    <property type="entry name" value="Cyt_P450_CS"/>
</dbReference>
<evidence type="ECO:0000256" key="1">
    <source>
        <dbReference type="ARBA" id="ARBA00001971"/>
    </source>
</evidence>
<keyword evidence="3 4" id="KW-0408">Iron</keyword>
<evidence type="ECO:0000256" key="3">
    <source>
        <dbReference type="ARBA" id="ARBA00023004"/>
    </source>
</evidence>
<dbReference type="Gene3D" id="1.10.630.10">
    <property type="entry name" value="Cytochrome P450"/>
    <property type="match status" value="1"/>
</dbReference>